<dbReference type="AlphaFoldDB" id="A0A4R0MSD0"/>
<reference evidence="1 2" key="1">
    <citation type="submission" date="2019-02" db="EMBL/GenBank/DDBJ databases">
        <title>Pedobacter sp. RP-1-13 sp. nov., isolated from Arctic soil.</title>
        <authorList>
            <person name="Dahal R.H."/>
        </authorList>
    </citation>
    <scope>NUCLEOTIDE SEQUENCE [LARGE SCALE GENOMIC DNA]</scope>
    <source>
        <strain evidence="1 2">RP-1-13</strain>
    </source>
</reference>
<sequence length="180" mass="19806">MFGARGRVGNLVVFKNFGSNQTVISRLKRKVKNPVYTNKQEEVKYKFKEAVIYARGIVGDPDLLAFYQKFAKPGTSAYNLALADFCKAPEIRLIDTDNYLGQIGDKIRARVIDNFRVMAVKISIYDASDTLIESGLAILAANSVDWLYETTLANGNLAGTKIVAEATDMPGNTTSKTVVI</sequence>
<keyword evidence="2" id="KW-1185">Reference proteome</keyword>
<organism evidence="1 2">
    <name type="scientific">Pedobacter frigiditerrae</name>
    <dbReference type="NCBI Taxonomy" id="2530452"/>
    <lineage>
        <taxon>Bacteria</taxon>
        <taxon>Pseudomonadati</taxon>
        <taxon>Bacteroidota</taxon>
        <taxon>Sphingobacteriia</taxon>
        <taxon>Sphingobacteriales</taxon>
        <taxon>Sphingobacteriaceae</taxon>
        <taxon>Pedobacter</taxon>
    </lineage>
</organism>
<protein>
    <submittedName>
        <fullName evidence="1">Uncharacterized protein</fullName>
    </submittedName>
</protein>
<gene>
    <name evidence="1" type="ORF">EZ428_15535</name>
</gene>
<accession>A0A4R0MSD0</accession>
<evidence type="ECO:0000313" key="2">
    <source>
        <dbReference type="Proteomes" id="UP000292884"/>
    </source>
</evidence>
<proteinExistence type="predicted"/>
<comment type="caution">
    <text evidence="1">The sequence shown here is derived from an EMBL/GenBank/DDBJ whole genome shotgun (WGS) entry which is preliminary data.</text>
</comment>
<dbReference type="Proteomes" id="UP000292884">
    <property type="component" value="Unassembled WGS sequence"/>
</dbReference>
<evidence type="ECO:0000313" key="1">
    <source>
        <dbReference type="EMBL" id="TCC89112.1"/>
    </source>
</evidence>
<dbReference type="RefSeq" id="WP_131554102.1">
    <property type="nucleotide sequence ID" value="NZ_SJSK01000004.1"/>
</dbReference>
<name>A0A4R0MSD0_9SPHI</name>
<dbReference type="OrthoDB" id="880927at2"/>
<dbReference type="EMBL" id="SJSK01000004">
    <property type="protein sequence ID" value="TCC89112.1"/>
    <property type="molecule type" value="Genomic_DNA"/>
</dbReference>